<evidence type="ECO:0000313" key="1">
    <source>
        <dbReference type="EMBL" id="BDL43171.1"/>
    </source>
</evidence>
<dbReference type="EMBL" id="AP025943">
    <property type="protein sequence ID" value="BDL43171.1"/>
    <property type="molecule type" value="Genomic_DNA"/>
</dbReference>
<accession>A0ABM7ZEQ8</accession>
<evidence type="ECO:0000313" key="2">
    <source>
        <dbReference type="Proteomes" id="UP001062263"/>
    </source>
</evidence>
<sequence>MDNTQIQIQFPSPGAWEKFTMTAVFPDKDGFVQHCRYTQERIPDNYLEAFAGVVSVLCVLSDDWQARQVWACLHDVAALEEENFPDFPNIVEAVVLTVEAVSARGGRRMFTSADYPEFTIRTDTAVAFFKYFTGSGDSGVKNGMEKVVRG</sequence>
<keyword evidence="2" id="KW-1185">Reference proteome</keyword>
<reference evidence="1" key="1">
    <citation type="submission" date="2022-06" db="EMBL/GenBank/DDBJ databases">
        <title>Akkermansia biwalacus sp. nov., an anaerobic mucin-degrading bacterium isolated from human intestine.</title>
        <authorList>
            <person name="Kobayashi Y."/>
            <person name="Inoue S."/>
            <person name="Kawahara T."/>
            <person name="Kohda N."/>
        </authorList>
    </citation>
    <scope>NUCLEOTIDE SEQUENCE</scope>
    <source>
        <strain evidence="1">WON2089</strain>
    </source>
</reference>
<protein>
    <submittedName>
        <fullName evidence="1">Uncharacterized protein</fullName>
    </submittedName>
</protein>
<dbReference type="RefSeq" id="WP_215434435.1">
    <property type="nucleotide sequence ID" value="NZ_AP025943.1"/>
</dbReference>
<proteinExistence type="predicted"/>
<name>A0ABM7ZEQ8_9BACT</name>
<organism evidence="1 2">
    <name type="scientific">Akkermansia biwaensis</name>
    <dbReference type="NCBI Taxonomy" id="2946555"/>
    <lineage>
        <taxon>Bacteria</taxon>
        <taxon>Pseudomonadati</taxon>
        <taxon>Verrucomicrobiota</taxon>
        <taxon>Verrucomicrobiia</taxon>
        <taxon>Verrucomicrobiales</taxon>
        <taxon>Akkermansiaceae</taxon>
        <taxon>Akkermansia</taxon>
    </lineage>
</organism>
<gene>
    <name evidence="1" type="ORF">Abiwalacus_07450</name>
</gene>
<dbReference type="Proteomes" id="UP001062263">
    <property type="component" value="Chromosome"/>
</dbReference>